<keyword evidence="2" id="KW-1185">Reference proteome</keyword>
<organism evidence="1 2">
    <name type="scientific">Actinacidiphila cocklensis</name>
    <dbReference type="NCBI Taxonomy" id="887465"/>
    <lineage>
        <taxon>Bacteria</taxon>
        <taxon>Bacillati</taxon>
        <taxon>Actinomycetota</taxon>
        <taxon>Actinomycetes</taxon>
        <taxon>Kitasatosporales</taxon>
        <taxon>Streptomycetaceae</taxon>
        <taxon>Actinacidiphila</taxon>
    </lineage>
</organism>
<dbReference type="RefSeq" id="WP_251497557.1">
    <property type="nucleotide sequence ID" value="NZ_CAJSLV010000086.1"/>
</dbReference>
<protein>
    <submittedName>
        <fullName evidence="1">Uncharacterized protein</fullName>
    </submittedName>
</protein>
<dbReference type="InterPro" id="IPR053847">
    <property type="entry name" value="DUF6928"/>
</dbReference>
<name>A0A9W4DWZ7_9ACTN</name>
<accession>A0A9W4DWZ7</accession>
<dbReference type="EMBL" id="CAJSLV010000086">
    <property type="protein sequence ID" value="CAG6397448.1"/>
    <property type="molecule type" value="Genomic_DNA"/>
</dbReference>
<dbReference type="Proteomes" id="UP001152519">
    <property type="component" value="Unassembled WGS sequence"/>
</dbReference>
<dbReference type="AlphaFoldDB" id="A0A9W4DWZ7"/>
<reference evidence="1" key="1">
    <citation type="submission" date="2021-05" db="EMBL/GenBank/DDBJ databases">
        <authorList>
            <person name="Arsene-Ploetze F."/>
        </authorList>
    </citation>
    <scope>NUCLEOTIDE SEQUENCE</scope>
    <source>
        <strain evidence="1">DSM 42138</strain>
    </source>
</reference>
<evidence type="ECO:0000313" key="2">
    <source>
        <dbReference type="Proteomes" id="UP001152519"/>
    </source>
</evidence>
<sequence length="252" mass="27711">MGAKTGLLVYADGDVAELLRQVGMAGVDQTAATMRRLYPGCEVEECEGSTLGDGVYPPKGTVYAASWPGVEVIGDQSVMIDFPSQLPEHFVAASAGRRLVLHAMHSVVDWLAFAVWEDGRLVRSLSLSPDSGIMENIGEPLPFERPYWAGERPADIIPWPDRDEEPYALPFHPLEMGEDALRALYGFVLEGRPEPDDIDADTIRLYGFQVRDPHGPDLAEQEAELRRAMEAMGPPRFYRLGPDGSLVESEGI</sequence>
<evidence type="ECO:0000313" key="1">
    <source>
        <dbReference type="EMBL" id="CAG6397448.1"/>
    </source>
</evidence>
<gene>
    <name evidence="1" type="ORF">SCOCK_540049</name>
</gene>
<comment type="caution">
    <text evidence="1">The sequence shown here is derived from an EMBL/GenBank/DDBJ whole genome shotgun (WGS) entry which is preliminary data.</text>
</comment>
<dbReference type="Pfam" id="PF21997">
    <property type="entry name" value="DUF6928"/>
    <property type="match status" value="1"/>
</dbReference>
<proteinExistence type="predicted"/>